<evidence type="ECO:0000313" key="1">
    <source>
        <dbReference type="EMBL" id="KAK9525739.1"/>
    </source>
</evidence>
<keyword evidence="2" id="KW-1185">Reference proteome</keyword>
<organism evidence="1 2">
    <name type="scientific">Zoarces viviparus</name>
    <name type="common">Viviparous eelpout</name>
    <name type="synonym">Blennius viviparus</name>
    <dbReference type="NCBI Taxonomy" id="48416"/>
    <lineage>
        <taxon>Eukaryota</taxon>
        <taxon>Metazoa</taxon>
        <taxon>Chordata</taxon>
        <taxon>Craniata</taxon>
        <taxon>Vertebrata</taxon>
        <taxon>Euteleostomi</taxon>
        <taxon>Actinopterygii</taxon>
        <taxon>Neopterygii</taxon>
        <taxon>Teleostei</taxon>
        <taxon>Neoteleostei</taxon>
        <taxon>Acanthomorphata</taxon>
        <taxon>Eupercaria</taxon>
        <taxon>Perciformes</taxon>
        <taxon>Cottioidei</taxon>
        <taxon>Zoarcales</taxon>
        <taxon>Zoarcidae</taxon>
        <taxon>Zoarcinae</taxon>
        <taxon>Zoarces</taxon>
    </lineage>
</organism>
<dbReference type="Proteomes" id="UP001488805">
    <property type="component" value="Unassembled WGS sequence"/>
</dbReference>
<dbReference type="EMBL" id="JBCEZU010000134">
    <property type="protein sequence ID" value="KAK9525739.1"/>
    <property type="molecule type" value="Genomic_DNA"/>
</dbReference>
<comment type="caution">
    <text evidence="1">The sequence shown here is derived from an EMBL/GenBank/DDBJ whole genome shotgun (WGS) entry which is preliminary data.</text>
</comment>
<protein>
    <submittedName>
        <fullName evidence="1">Uncharacterized protein</fullName>
    </submittedName>
</protein>
<gene>
    <name evidence="1" type="ORF">VZT92_016421</name>
</gene>
<reference evidence="1 2" key="1">
    <citation type="journal article" date="2024" name="Genome Biol. Evol.">
        <title>Chromosome-level genome assembly of the viviparous eelpout Zoarces viviparus.</title>
        <authorList>
            <person name="Fuhrmann N."/>
            <person name="Brasseur M.V."/>
            <person name="Bakowski C.E."/>
            <person name="Podsiadlowski L."/>
            <person name="Prost S."/>
            <person name="Krehenwinkel H."/>
            <person name="Mayer C."/>
        </authorList>
    </citation>
    <scope>NUCLEOTIDE SEQUENCE [LARGE SCALE GENOMIC DNA]</scope>
    <source>
        <strain evidence="1">NO-MEL_2022_Ind0_liver</strain>
    </source>
</reference>
<proteinExistence type="predicted"/>
<evidence type="ECO:0000313" key="2">
    <source>
        <dbReference type="Proteomes" id="UP001488805"/>
    </source>
</evidence>
<name>A0AAW1ESQ8_ZOAVI</name>
<accession>A0AAW1ESQ8</accession>
<sequence length="89" mass="10291">MVLKQWTPCGQPRGLTGEYAYCFQIKYSQVERRAQIPSSGRCIRALGKAAQLHPAHDQEAKLCHEIPRKQAWLELQKSNSRKWKACPRQ</sequence>
<dbReference type="AlphaFoldDB" id="A0AAW1ESQ8"/>